<keyword evidence="3" id="KW-1185">Reference proteome</keyword>
<evidence type="ECO:0000256" key="1">
    <source>
        <dbReference type="SAM" id="MobiDB-lite"/>
    </source>
</evidence>
<evidence type="ECO:0000313" key="3">
    <source>
        <dbReference type="Proteomes" id="UP000010475"/>
    </source>
</evidence>
<dbReference type="HOGENOM" id="CLU_195836_1_0_3"/>
<dbReference type="KEGG" id="csg:Cylst_5172"/>
<dbReference type="OrthoDB" id="515199at2"/>
<feature type="region of interest" description="Disordered" evidence="1">
    <location>
        <begin position="1"/>
        <end position="20"/>
    </location>
</feature>
<reference evidence="2 3" key="1">
    <citation type="submission" date="2012-06" db="EMBL/GenBank/DDBJ databases">
        <title>Finished chromosome of genome of Cylindrospermum stagnale PCC 7417.</title>
        <authorList>
            <consortium name="US DOE Joint Genome Institute"/>
            <person name="Gugger M."/>
            <person name="Coursin T."/>
            <person name="Rippka R."/>
            <person name="Tandeau De Marsac N."/>
            <person name="Huntemann M."/>
            <person name="Wei C.-L."/>
            <person name="Han J."/>
            <person name="Detter J.C."/>
            <person name="Han C."/>
            <person name="Tapia R."/>
            <person name="Chen A."/>
            <person name="Kyrpides N."/>
            <person name="Mavromatis K."/>
            <person name="Markowitz V."/>
            <person name="Szeto E."/>
            <person name="Ivanova N."/>
            <person name="Pagani I."/>
            <person name="Pati A."/>
            <person name="Goodwin L."/>
            <person name="Nordberg H.P."/>
            <person name="Cantor M.N."/>
            <person name="Hua S.X."/>
            <person name="Woyke T."/>
            <person name="Kerfeld C.A."/>
        </authorList>
    </citation>
    <scope>NUCLEOTIDE SEQUENCE [LARGE SCALE GENOMIC DNA]</scope>
    <source>
        <strain evidence="2 3">PCC 7417</strain>
    </source>
</reference>
<dbReference type="eggNOG" id="ENOG5030NP0">
    <property type="taxonomic scope" value="Bacteria"/>
</dbReference>
<dbReference type="EMBL" id="CP003642">
    <property type="protein sequence ID" value="AFZ27212.1"/>
    <property type="molecule type" value="Genomic_DNA"/>
</dbReference>
<sequence length="61" mass="6889">MSRPGGNPDLAKFQFQSGDEEPNNVKLALWIKQSMMSKLKELPNKNDFIREAIAKALAELE</sequence>
<dbReference type="RefSeq" id="WP_015210447.1">
    <property type="nucleotide sequence ID" value="NC_019757.1"/>
</dbReference>
<accession>K9X6E9</accession>
<gene>
    <name evidence="2" type="ORF">Cylst_5172</name>
</gene>
<proteinExistence type="predicted"/>
<dbReference type="AlphaFoldDB" id="K9X6E9"/>
<evidence type="ECO:0000313" key="2">
    <source>
        <dbReference type="EMBL" id="AFZ27212.1"/>
    </source>
</evidence>
<name>K9X6E9_9NOST</name>
<protein>
    <submittedName>
        <fullName evidence="2">Uncharacterized protein</fullName>
    </submittedName>
</protein>
<organism evidence="2 3">
    <name type="scientific">Cylindrospermum stagnale PCC 7417</name>
    <dbReference type="NCBI Taxonomy" id="56107"/>
    <lineage>
        <taxon>Bacteria</taxon>
        <taxon>Bacillati</taxon>
        <taxon>Cyanobacteriota</taxon>
        <taxon>Cyanophyceae</taxon>
        <taxon>Nostocales</taxon>
        <taxon>Nostocaceae</taxon>
        <taxon>Cylindrospermum</taxon>
    </lineage>
</organism>
<dbReference type="Proteomes" id="UP000010475">
    <property type="component" value="Chromosome"/>
</dbReference>